<dbReference type="EMBL" id="BMAT01009132">
    <property type="protein sequence ID" value="GFR99299.1"/>
    <property type="molecule type" value="Genomic_DNA"/>
</dbReference>
<sequence>MDRKLLSHTDLGKVGGMMEEMYKRCIDTIVAQTHPHTSCHFFLAIERNINPDAARSYYATWGDQSMRFPPGKTSFMYYVDVYKSGARAYGYLVDATKTTKCDLIIQMLNNGHLGIFTIATSVERGFFTRDTSIMEHFTREVSNFQTTNGCTGKVNSESTDDCAFCFLMATHLAYMYNPTALKG</sequence>
<protein>
    <submittedName>
        <fullName evidence="1">Uncharacterized protein</fullName>
    </submittedName>
</protein>
<gene>
    <name evidence="1" type="ORF">ElyMa_004524800</name>
</gene>
<evidence type="ECO:0000313" key="1">
    <source>
        <dbReference type="EMBL" id="GFR99299.1"/>
    </source>
</evidence>
<comment type="caution">
    <text evidence="1">The sequence shown here is derived from an EMBL/GenBank/DDBJ whole genome shotgun (WGS) entry which is preliminary data.</text>
</comment>
<reference evidence="1 2" key="1">
    <citation type="journal article" date="2021" name="Elife">
        <title>Chloroplast acquisition without the gene transfer in kleptoplastic sea slugs, Plakobranchus ocellatus.</title>
        <authorList>
            <person name="Maeda T."/>
            <person name="Takahashi S."/>
            <person name="Yoshida T."/>
            <person name="Shimamura S."/>
            <person name="Takaki Y."/>
            <person name="Nagai Y."/>
            <person name="Toyoda A."/>
            <person name="Suzuki Y."/>
            <person name="Arimoto A."/>
            <person name="Ishii H."/>
            <person name="Satoh N."/>
            <person name="Nishiyama T."/>
            <person name="Hasebe M."/>
            <person name="Maruyama T."/>
            <person name="Minagawa J."/>
            <person name="Obokata J."/>
            <person name="Shigenobu S."/>
        </authorList>
    </citation>
    <scope>NUCLEOTIDE SEQUENCE [LARGE SCALE GENOMIC DNA]</scope>
</reference>
<accession>A0AAV4HNL2</accession>
<keyword evidence="2" id="KW-1185">Reference proteome</keyword>
<evidence type="ECO:0000313" key="2">
    <source>
        <dbReference type="Proteomes" id="UP000762676"/>
    </source>
</evidence>
<dbReference type="InterPro" id="IPR038435">
    <property type="entry name" value="DNA_pack_C_sf"/>
</dbReference>
<dbReference type="AlphaFoldDB" id="A0AAV4HNL2"/>
<dbReference type="Gene3D" id="3.30.420.320">
    <property type="match status" value="1"/>
</dbReference>
<name>A0AAV4HNL2_9GAST</name>
<dbReference type="Proteomes" id="UP000762676">
    <property type="component" value="Unassembled WGS sequence"/>
</dbReference>
<organism evidence="1 2">
    <name type="scientific">Elysia marginata</name>
    <dbReference type="NCBI Taxonomy" id="1093978"/>
    <lineage>
        <taxon>Eukaryota</taxon>
        <taxon>Metazoa</taxon>
        <taxon>Spiralia</taxon>
        <taxon>Lophotrochozoa</taxon>
        <taxon>Mollusca</taxon>
        <taxon>Gastropoda</taxon>
        <taxon>Heterobranchia</taxon>
        <taxon>Euthyneura</taxon>
        <taxon>Panpulmonata</taxon>
        <taxon>Sacoglossa</taxon>
        <taxon>Placobranchoidea</taxon>
        <taxon>Plakobranchidae</taxon>
        <taxon>Elysia</taxon>
    </lineage>
</organism>
<proteinExistence type="predicted"/>